<dbReference type="PANTHER" id="PTHR43312:SF1">
    <property type="entry name" value="NADP-DEPENDENT OXIDOREDUCTASE DOMAIN-CONTAINING PROTEIN"/>
    <property type="match status" value="1"/>
</dbReference>
<protein>
    <submittedName>
        <fullName evidence="2">Aldo/keto reductase</fullName>
    </submittedName>
</protein>
<dbReference type="InterPro" id="IPR023210">
    <property type="entry name" value="NADP_OxRdtase_dom"/>
</dbReference>
<dbReference type="GO" id="GO:0016491">
    <property type="term" value="F:oxidoreductase activity"/>
    <property type="evidence" value="ECO:0007669"/>
    <property type="project" value="InterPro"/>
</dbReference>
<sequence length="308" mass="35082">MEKRKLGNTDLFVSKVGLGCMSLGTDEKKAREIIAYALDSGINFFDTADLYDYGINEKIVGKALKDVRDRVIIATKVGNRWNKNKDGWFWGPSKTYIKEAVKNSLQRLGIDYIDLYQLHGGTLEDPMDEIIQAFEELKEEGMIRHYGISSIRPNVIQQYAEKSKIVSVMMQYNMFDRRPEEQAIPLLVEKGISLLARGPLAKGLLTDRFFEKVSEGIKKNGYINYRYEELEAIYHRLKETFGPNRSMTEVSLQFVLANPAIASVVVGASSVEQLIENVKASKTKPLTDKELEQILSVTKKNTYEKHRI</sequence>
<keyword evidence="3" id="KW-1185">Reference proteome</keyword>
<name>A0A9E8M1S7_9BACI</name>
<dbReference type="Gene3D" id="3.20.20.100">
    <property type="entry name" value="NADP-dependent oxidoreductase domain"/>
    <property type="match status" value="1"/>
</dbReference>
<dbReference type="Proteomes" id="UP001164726">
    <property type="component" value="Chromosome"/>
</dbReference>
<dbReference type="RefSeq" id="WP_275422038.1">
    <property type="nucleotide sequence ID" value="NZ_CP106877.1"/>
</dbReference>
<dbReference type="PRINTS" id="PR00069">
    <property type="entry name" value="ALDKETRDTASE"/>
</dbReference>
<dbReference type="SUPFAM" id="SSF51430">
    <property type="entry name" value="NAD(P)-linked oxidoreductase"/>
    <property type="match status" value="1"/>
</dbReference>
<evidence type="ECO:0000313" key="2">
    <source>
        <dbReference type="EMBL" id="WAA13827.1"/>
    </source>
</evidence>
<dbReference type="InterPro" id="IPR053135">
    <property type="entry name" value="AKR2_Oxidoreductase"/>
</dbReference>
<evidence type="ECO:0000259" key="1">
    <source>
        <dbReference type="Pfam" id="PF00248"/>
    </source>
</evidence>
<proteinExistence type="predicted"/>
<gene>
    <name evidence="2" type="ORF">OE105_06935</name>
</gene>
<feature type="domain" description="NADP-dependent oxidoreductase" evidence="1">
    <location>
        <begin position="15"/>
        <end position="296"/>
    </location>
</feature>
<organism evidence="2 3">
    <name type="scientific">Fervidibacillus halotolerans</name>
    <dbReference type="NCBI Taxonomy" id="2980027"/>
    <lineage>
        <taxon>Bacteria</taxon>
        <taxon>Bacillati</taxon>
        <taxon>Bacillota</taxon>
        <taxon>Bacilli</taxon>
        <taxon>Bacillales</taxon>
        <taxon>Bacillaceae</taxon>
        <taxon>Fervidibacillus</taxon>
    </lineage>
</organism>
<dbReference type="Pfam" id="PF00248">
    <property type="entry name" value="Aldo_ket_red"/>
    <property type="match status" value="1"/>
</dbReference>
<dbReference type="CDD" id="cd19086">
    <property type="entry name" value="AKR_AKR11C1"/>
    <property type="match status" value="1"/>
</dbReference>
<dbReference type="InterPro" id="IPR020471">
    <property type="entry name" value="AKR"/>
</dbReference>
<evidence type="ECO:0000313" key="3">
    <source>
        <dbReference type="Proteomes" id="UP001164726"/>
    </source>
</evidence>
<dbReference type="AlphaFoldDB" id="A0A9E8M1S7"/>
<dbReference type="InterPro" id="IPR036812">
    <property type="entry name" value="NAD(P)_OxRdtase_dom_sf"/>
</dbReference>
<reference evidence="2" key="1">
    <citation type="submission" date="2022-09" db="EMBL/GenBank/DDBJ databases">
        <title>Complete Genomes of Fervidibacillus albus and Fervidibacillus halotolerans isolated from tidal flat sediments.</title>
        <authorList>
            <person name="Kwon K.K."/>
            <person name="Yang S.-H."/>
            <person name="Park M.J."/>
            <person name="Oh H.-M."/>
        </authorList>
    </citation>
    <scope>NUCLEOTIDE SEQUENCE</scope>
    <source>
        <strain evidence="2">MEBiC13594</strain>
    </source>
</reference>
<dbReference type="EMBL" id="CP106877">
    <property type="protein sequence ID" value="WAA13827.1"/>
    <property type="molecule type" value="Genomic_DNA"/>
</dbReference>
<accession>A0A9E8M1S7</accession>
<dbReference type="KEGG" id="fhl:OE105_06935"/>
<dbReference type="PANTHER" id="PTHR43312">
    <property type="entry name" value="D-THREO-ALDOSE 1-DEHYDROGENASE"/>
    <property type="match status" value="1"/>
</dbReference>